<reference evidence="1" key="1">
    <citation type="submission" date="2022-07" db="EMBL/GenBank/DDBJ databases">
        <title>Genome Sequence of Phlebia brevispora.</title>
        <authorList>
            <person name="Buettner E."/>
        </authorList>
    </citation>
    <scope>NUCLEOTIDE SEQUENCE</scope>
    <source>
        <strain evidence="1">MPL23</strain>
    </source>
</reference>
<dbReference type="EMBL" id="JANHOG010000502">
    <property type="protein sequence ID" value="KAJ3553754.1"/>
    <property type="molecule type" value="Genomic_DNA"/>
</dbReference>
<name>A0ACC1T5H3_9APHY</name>
<sequence>MVAYNGVWYDSSHEDPEWFDYTNGTFHATQEEGATAYLTFNGSAVYVVGARRTNHGEYSATLDEATTVQNGEAPVDQFNCTLYSHTGLDEGQHEVILQNEWPPDTPNTWFDIDYMVITSGDGNPATQSTDTTLDDSGTPNITYTYGWDTSPNGLQQYYYMSTMHRTNLEGASAYIIFHGNAITLYGSTSYNHGLFSIALDGVPLPYTLNGSAPVNQTRWQNMLYYSGGLSSSLHNMTVTHADPNDTMWFDLDKVVVSNWPVQMVDLNPSSSSSTQLAAPTVSSASSGSGDGGPPHSVNKRLIAGVVTAIVAVVLFSAVLLIVCRRRQTSHTDGEGVAPMNRACGFRSANTRWQIEPFPTEERTNEQGQHVRKFREDLPSEQPVPVSFPTTGTDLRRMLSSQAHAQSSHSPGLAPPAYDEAINAQISRPLREAALYKACR</sequence>
<evidence type="ECO:0000313" key="1">
    <source>
        <dbReference type="EMBL" id="KAJ3553754.1"/>
    </source>
</evidence>
<dbReference type="Proteomes" id="UP001148662">
    <property type="component" value="Unassembled WGS sequence"/>
</dbReference>
<keyword evidence="2" id="KW-1185">Reference proteome</keyword>
<organism evidence="1 2">
    <name type="scientific">Phlebia brevispora</name>
    <dbReference type="NCBI Taxonomy" id="194682"/>
    <lineage>
        <taxon>Eukaryota</taxon>
        <taxon>Fungi</taxon>
        <taxon>Dikarya</taxon>
        <taxon>Basidiomycota</taxon>
        <taxon>Agaricomycotina</taxon>
        <taxon>Agaricomycetes</taxon>
        <taxon>Polyporales</taxon>
        <taxon>Meruliaceae</taxon>
        <taxon>Phlebia</taxon>
    </lineage>
</organism>
<accession>A0ACC1T5H3</accession>
<protein>
    <submittedName>
        <fullName evidence="1">Uncharacterized protein</fullName>
    </submittedName>
</protein>
<proteinExistence type="predicted"/>
<comment type="caution">
    <text evidence="1">The sequence shown here is derived from an EMBL/GenBank/DDBJ whole genome shotgun (WGS) entry which is preliminary data.</text>
</comment>
<gene>
    <name evidence="1" type="ORF">NM688_g3447</name>
</gene>
<evidence type="ECO:0000313" key="2">
    <source>
        <dbReference type="Proteomes" id="UP001148662"/>
    </source>
</evidence>